<proteinExistence type="predicted"/>
<sequence>MTRRSSLSRTAAVLTAALALAVIPSAGTAQAHEAITGSLSFTGDAGEYVSGGESHLYTPETTEMFDVSGPTGRGAAGVTVTTPEGERWSLHMEAPYGQELTSGTTYTNASRWPDAGPEDPKLEFGETDRWCTTSTGSFTISHVAYGPYGYIREIDATFEQYCNGSTLALRGEIHARMPEPPAELAVGLNLHSAGAVDTGTGEITVGGTVTCNKPARITLTASAYQTQKKATASGSYEDLVVLCEPGGPVPWAVSFTSNIEPTASFEPGTATLRGIGRANDPDYPTTADTGFQSTEITLVKS</sequence>
<name>A0ABT0X679_9ACTN</name>
<evidence type="ECO:0000256" key="1">
    <source>
        <dbReference type="SAM" id="SignalP"/>
    </source>
</evidence>
<protein>
    <recommendedName>
        <fullName evidence="4">Secreted protein</fullName>
    </recommendedName>
</protein>
<feature type="signal peptide" evidence="1">
    <location>
        <begin position="1"/>
        <end position="31"/>
    </location>
</feature>
<organism evidence="2 3">
    <name type="scientific">Streptomyces meridianus</name>
    <dbReference type="NCBI Taxonomy" id="2938945"/>
    <lineage>
        <taxon>Bacteria</taxon>
        <taxon>Bacillati</taxon>
        <taxon>Actinomycetota</taxon>
        <taxon>Actinomycetes</taxon>
        <taxon>Kitasatosporales</taxon>
        <taxon>Streptomycetaceae</taxon>
        <taxon>Streptomyces</taxon>
    </lineage>
</organism>
<dbReference type="Proteomes" id="UP001167160">
    <property type="component" value="Unassembled WGS sequence"/>
</dbReference>
<reference evidence="2" key="1">
    <citation type="journal article" date="2023" name="Int. J. Syst. Evol. Microbiol.">
        <title>Streptomyces meridianus sp. nov. isolated from brackish water of the Tagus estuary in Alcochete, Portugal.</title>
        <authorList>
            <person name="Santos J.D.N."/>
            <person name="Klimek D."/>
            <person name="Calusinska M."/>
            <person name="Lobo Da Cunha A."/>
            <person name="Catita J."/>
            <person name="Goncalves H."/>
            <person name="Gonzalez I."/>
            <person name="Reyes F."/>
            <person name="Lage O.M."/>
        </authorList>
    </citation>
    <scope>NUCLEOTIDE SEQUENCE</scope>
    <source>
        <strain evidence="2">MTZ3.1</strain>
    </source>
</reference>
<keyword evidence="1" id="KW-0732">Signal</keyword>
<feature type="chain" id="PRO_5046624307" description="Secreted protein" evidence="1">
    <location>
        <begin position="32"/>
        <end position="301"/>
    </location>
</feature>
<evidence type="ECO:0000313" key="2">
    <source>
        <dbReference type="EMBL" id="MCM2577279.1"/>
    </source>
</evidence>
<dbReference type="EMBL" id="JAMQGM010000017">
    <property type="protein sequence ID" value="MCM2577279.1"/>
    <property type="molecule type" value="Genomic_DNA"/>
</dbReference>
<evidence type="ECO:0000313" key="3">
    <source>
        <dbReference type="Proteomes" id="UP001167160"/>
    </source>
</evidence>
<keyword evidence="3" id="KW-1185">Reference proteome</keyword>
<dbReference type="RefSeq" id="WP_251411847.1">
    <property type="nucleotide sequence ID" value="NZ_JAMQGM010000017.1"/>
</dbReference>
<accession>A0ABT0X679</accession>
<gene>
    <name evidence="2" type="ORF">M1E25_07930</name>
</gene>
<evidence type="ECO:0008006" key="4">
    <source>
        <dbReference type="Google" id="ProtNLM"/>
    </source>
</evidence>
<comment type="caution">
    <text evidence="2">The sequence shown here is derived from an EMBL/GenBank/DDBJ whole genome shotgun (WGS) entry which is preliminary data.</text>
</comment>